<keyword evidence="1" id="KW-0449">Lipoprotein</keyword>
<protein>
    <submittedName>
        <fullName evidence="1">Lipoprotein</fullName>
    </submittedName>
</protein>
<gene>
    <name evidence="1" type="ORF">CCOS865_04224</name>
</gene>
<proteinExistence type="predicted"/>
<dbReference type="Proteomes" id="UP000263595">
    <property type="component" value="Unassembled WGS sequence"/>
</dbReference>
<evidence type="ECO:0000313" key="1">
    <source>
        <dbReference type="EMBL" id="SYX91944.1"/>
    </source>
</evidence>
<name>A0A383RZ78_9PSED</name>
<reference evidence="2" key="1">
    <citation type="submission" date="2018-08" db="EMBL/GenBank/DDBJ databases">
        <authorList>
            <person name="Blom J."/>
        </authorList>
    </citation>
    <scope>NUCLEOTIDE SEQUENCE [LARGE SCALE GENOMIC DNA]</scope>
    <source>
        <strain evidence="2">CCOS 865</strain>
    </source>
</reference>
<dbReference type="Pfam" id="PF11745">
    <property type="entry name" value="DUF3304"/>
    <property type="match status" value="1"/>
</dbReference>
<organism evidence="1 2">
    <name type="scientific">Pseudomonas reidholzensis</name>
    <dbReference type="NCBI Taxonomy" id="1785162"/>
    <lineage>
        <taxon>Bacteria</taxon>
        <taxon>Pseudomonadati</taxon>
        <taxon>Pseudomonadota</taxon>
        <taxon>Gammaproteobacteria</taxon>
        <taxon>Pseudomonadales</taxon>
        <taxon>Pseudomonadaceae</taxon>
        <taxon>Pseudomonas</taxon>
    </lineage>
</organism>
<dbReference type="EMBL" id="UNOZ01000030">
    <property type="protein sequence ID" value="SYX91944.1"/>
    <property type="molecule type" value="Genomic_DNA"/>
</dbReference>
<keyword evidence="2" id="KW-1185">Reference proteome</keyword>
<sequence length="195" mass="21585">MRTIRDALNTEIDDRHPQGQLIKRRFIRSCRLAASLGLLSVAWPGSAVQGSTIEAVNHTHWAINRFSVDGRSGIDIIGPYQGGGGGCCYIAPKRWKPGMTVQVHWETGAAYPDGFPGFADWPKYLAWERLINAQTRQHTKVASVPDYTGQKVCGITVHFLPCDDIQVSTSCYAYGSPEYPIKTPLQLPEPQSCPR</sequence>
<dbReference type="OrthoDB" id="6889420at2"/>
<dbReference type="InterPro" id="IPR021733">
    <property type="entry name" value="DUF3304"/>
</dbReference>
<evidence type="ECO:0000313" key="2">
    <source>
        <dbReference type="Proteomes" id="UP000263595"/>
    </source>
</evidence>
<dbReference type="AlphaFoldDB" id="A0A383RZ78"/>
<accession>A0A383RZ78</accession>